<sequence>MISGRLMWKVSLVGDTESGKSSLISRIVFDSEAGSFINKGLLRKKVSFEDDGKNYHAELIFQEIDGFPDNEKLLAGSSAIIIVVDVTKKLNEGEVTKFIKNSQKKGLLILAANKVDRKYEAVTWKEDLEPMAKKFGLNLYMVSAKQPETVNNMVNGISRLLIGRINGKR</sequence>
<dbReference type="EMBL" id="LT719092">
    <property type="protein sequence ID" value="SJK84381.1"/>
    <property type="molecule type" value="Genomic_DNA"/>
</dbReference>
<dbReference type="KEGG" id="cdiv:CPM_0501"/>
<dbReference type="STRING" id="1673428.CPM_0501"/>
<dbReference type="InterPro" id="IPR001806">
    <property type="entry name" value="Small_GTPase"/>
</dbReference>
<dbReference type="RefSeq" id="WP_021789921.1">
    <property type="nucleotide sequence ID" value="NZ_LT671858.1"/>
</dbReference>
<evidence type="ECO:0000313" key="5">
    <source>
        <dbReference type="Proteomes" id="UP000187822"/>
    </source>
</evidence>
<evidence type="ECO:0000256" key="2">
    <source>
        <dbReference type="ARBA" id="ARBA00023134"/>
    </source>
</evidence>
<dbReference type="OrthoDB" id="56314at2157"/>
<evidence type="ECO:0000256" key="1">
    <source>
        <dbReference type="ARBA" id="ARBA00022741"/>
    </source>
</evidence>
<accession>A0A1N5TD58</accession>
<dbReference type="GO" id="GO:0003924">
    <property type="term" value="F:GTPase activity"/>
    <property type="evidence" value="ECO:0007669"/>
    <property type="project" value="InterPro"/>
</dbReference>
<gene>
    <name evidence="4" type="ORF">CPM_0501</name>
    <name evidence="3" type="ORF">CSP5_0529</name>
</gene>
<protein>
    <submittedName>
        <fullName evidence="3">GTPase</fullName>
    </submittedName>
</protein>
<dbReference type="AlphaFoldDB" id="A0A1N5TD58"/>
<keyword evidence="1" id="KW-0547">Nucleotide-binding</keyword>
<dbReference type="GeneID" id="41587825"/>
<dbReference type="GO" id="GO:0005525">
    <property type="term" value="F:GTP binding"/>
    <property type="evidence" value="ECO:0007669"/>
    <property type="project" value="UniProtKB-KW"/>
</dbReference>
<reference evidence="4" key="3">
    <citation type="submission" date="2016-06" db="EMBL/GenBank/DDBJ databases">
        <authorList>
            <person name="Olsen C.W."/>
            <person name="Carey S."/>
            <person name="Hinshaw L."/>
            <person name="Karasin A.I."/>
        </authorList>
    </citation>
    <scope>NUCLEOTIDE SEQUENCE [LARGE SCALE GENOMIC DNA]</scope>
    <source>
        <strain evidence="4">PM4</strain>
    </source>
</reference>
<dbReference type="Proteomes" id="UP000195607">
    <property type="component" value="Chromosome I"/>
</dbReference>
<proteinExistence type="predicted"/>
<dbReference type="Pfam" id="PF00071">
    <property type="entry name" value="Ras"/>
    <property type="match status" value="1"/>
</dbReference>
<reference evidence="3 6" key="1">
    <citation type="submission" date="2016-04" db="EMBL/GenBank/DDBJ databases">
        <authorList>
            <person name="Evans L.H."/>
            <person name="Alamgir A."/>
            <person name="Owens N."/>
            <person name="Weber N.D."/>
            <person name="Virtaneva K."/>
            <person name="Barbian K."/>
            <person name="Babar A."/>
            <person name="Rosenke K."/>
        </authorList>
    </citation>
    <scope>NUCLEOTIDE SEQUENCE [LARGE SCALE GENOMIC DNA]</scope>
    <source>
        <strain evidence="3">S5</strain>
        <strain evidence="6">S5(T) (JCM 30642 \VKM B-2941)</strain>
    </source>
</reference>
<dbReference type="SUPFAM" id="SSF52540">
    <property type="entry name" value="P-loop containing nucleoside triphosphate hydrolases"/>
    <property type="match status" value="1"/>
</dbReference>
<dbReference type="InterPro" id="IPR027417">
    <property type="entry name" value="P-loop_NTPase"/>
</dbReference>
<dbReference type="EMBL" id="LT671858">
    <property type="protein sequence ID" value="SIM46008.1"/>
    <property type="molecule type" value="Genomic_DNA"/>
</dbReference>
<reference evidence="5" key="2">
    <citation type="submission" date="2016-06" db="EMBL/GenBank/DDBJ databases">
        <authorList>
            <person name="Toshchakov V.S."/>
        </authorList>
    </citation>
    <scope>NUCLEOTIDE SEQUENCE [LARGE SCALE GENOMIC DNA]</scope>
    <source>
        <strain>PM4 (JCM 30641</strain>
        <strain evidence="5">\VKM B-2940)</strain>
    </source>
</reference>
<evidence type="ECO:0000313" key="4">
    <source>
        <dbReference type="EMBL" id="SJK84381.1"/>
    </source>
</evidence>
<dbReference type="PANTHER" id="PTHR47977">
    <property type="entry name" value="RAS-RELATED PROTEIN RAB"/>
    <property type="match status" value="1"/>
</dbReference>
<name>A0A1N5TD58_9ARCH</name>
<evidence type="ECO:0000313" key="6">
    <source>
        <dbReference type="Proteomes" id="UP000195607"/>
    </source>
</evidence>
<organism evidence="3 6">
    <name type="scientific">Cuniculiplasma divulgatum</name>
    <dbReference type="NCBI Taxonomy" id="1673428"/>
    <lineage>
        <taxon>Archaea</taxon>
        <taxon>Methanobacteriati</taxon>
        <taxon>Thermoplasmatota</taxon>
        <taxon>Thermoplasmata</taxon>
        <taxon>Thermoplasmatales</taxon>
        <taxon>Cuniculiplasmataceae</taxon>
        <taxon>Cuniculiplasma</taxon>
    </lineage>
</organism>
<evidence type="ECO:0000313" key="3">
    <source>
        <dbReference type="EMBL" id="SIM46008.1"/>
    </source>
</evidence>
<keyword evidence="2" id="KW-0342">GTP-binding</keyword>
<dbReference type="Proteomes" id="UP000187822">
    <property type="component" value="Chromosome I"/>
</dbReference>
<dbReference type="InterPro" id="IPR050227">
    <property type="entry name" value="Rab"/>
</dbReference>
<keyword evidence="5" id="KW-1185">Reference proteome</keyword>
<dbReference type="Gene3D" id="3.40.50.300">
    <property type="entry name" value="P-loop containing nucleotide triphosphate hydrolases"/>
    <property type="match status" value="1"/>
</dbReference>
<dbReference type="CDD" id="cd00882">
    <property type="entry name" value="Ras_like_GTPase"/>
    <property type="match status" value="1"/>
</dbReference>